<dbReference type="Proteomes" id="UP000325440">
    <property type="component" value="Unassembled WGS sequence"/>
</dbReference>
<proteinExistence type="predicted"/>
<dbReference type="EMBL" id="CABPRJ010000075">
    <property type="protein sequence ID" value="VVC27240.1"/>
    <property type="molecule type" value="Genomic_DNA"/>
</dbReference>
<name>A0A5E4M4Y9_9HEMI</name>
<protein>
    <submittedName>
        <fullName evidence="1">Armadillo-type fold,Condensin-2 complex subunit G2,Armadillo-like helical</fullName>
    </submittedName>
</protein>
<dbReference type="OrthoDB" id="10062843at2759"/>
<dbReference type="Pfam" id="PF12422">
    <property type="entry name" value="Condensin2nSMC"/>
    <property type="match status" value="1"/>
</dbReference>
<accession>A0A5E4M4Y9</accession>
<dbReference type="GO" id="GO:0000070">
    <property type="term" value="P:mitotic sister chromatid segregation"/>
    <property type="evidence" value="ECO:0007669"/>
    <property type="project" value="TreeGrafter"/>
</dbReference>
<keyword evidence="2" id="KW-1185">Reference proteome</keyword>
<dbReference type="InterPro" id="IPR016024">
    <property type="entry name" value="ARM-type_fold"/>
</dbReference>
<dbReference type="SUPFAM" id="SSF48371">
    <property type="entry name" value="ARM repeat"/>
    <property type="match status" value="1"/>
</dbReference>
<dbReference type="PANTHER" id="PTHR16199:SF4">
    <property type="entry name" value="CONDENSIN-2 COMPLEX SUBUNIT G2"/>
    <property type="match status" value="1"/>
</dbReference>
<dbReference type="InterPro" id="IPR024741">
    <property type="entry name" value="Condensin2_G2"/>
</dbReference>
<evidence type="ECO:0000313" key="1">
    <source>
        <dbReference type="EMBL" id="VVC27240.1"/>
    </source>
</evidence>
<dbReference type="PANTHER" id="PTHR16199">
    <property type="entry name" value="CONDENSIN-2 COMPLEX SUBUNIT G2"/>
    <property type="match status" value="1"/>
</dbReference>
<dbReference type="GO" id="GO:0005634">
    <property type="term" value="C:nucleus"/>
    <property type="evidence" value="ECO:0007669"/>
    <property type="project" value="InterPro"/>
</dbReference>
<evidence type="ECO:0000313" key="2">
    <source>
        <dbReference type="Proteomes" id="UP000325440"/>
    </source>
</evidence>
<sequence>MMADKLFKAVKIGLPECYKLPQKAKDILNTANNSLDDLDKNDVKTLWVLLHDCIKETSVLKDTIQDIELLKSYQCVLNLVHCAILCTVEISCIFQDEHLTNSIMVFQSFYSLNVKKKFKLEIIQMYLSFWKLYNPYKNGTISEDIDEITTKNMIFNVDYLFDTIKSTTVKSDMDTLALILWELWNLMKIILPSDKPKLDLFLLNLENHLANCKMYLETETGKLTFANVFTINEESFLKFHELLRNNLPKSNKAIIELYSEVYFIAWKISDDDMREVIQQQSLSDLLCSAIKLRREGMSYVTFCKVAIFLEGLLKHKTDITFSRVITQLFAPIFWSYLVNRYAMVRANCIYLFSKVYPLEKREEMYDVSATFLIRQQNALMNALSDSCYRIQILAIKGISMCMRKFWNTFNEYQIIKCFEIFLSLIEGNNIDVRKAVFHGFTVLLDITESHIYFKNSEMFTKTKQILMNENEKIKVRRSVSHFLLKVKKVDSKSKDAATIKYEEIVNLQDISIIFDNNCEEIRCLLVDLIFDYFYGDNVQDENVTIMRLTEFYKINKTSFHNMIFFTKKTLNFNNACKFMLMLLRHVYCLFKKAEHLEDTNIDYSIRFKKLKINSDSENIGDINTSSVGNDDYYRQNKDSYICCILDCVNCLIVVHDNTFTEDCNRKQFTEIQDLCISCIIGILKFHKNDKIYVSTMCLAALFPISKIMVHTSAPSTALSTLKQFPNNMMEMEETNKDLPVCITYALSMWNQSYKIIQIVTNWFEYAFKTLDPNATLTFRTKEKNVFETNSKECKPKIGNLLITCMLTCNKSQQKLRDSGINEYNVHEMILCLEKIKPTIENRMFSDDSLNNILTDEVMIELFYLYMKLPIIYYNYDKSLRNNKIIDHQMSVFDWILEKLLVKDLQLKCDRTKIFIVRIIKVVNNTVYNYSLMKIGTHVYLNKFFIMCSSIIDNNLGEWILLHMIKTLGEGLGYLYYLENTNSAKNDVSTLNNCVVAITNIVSFFEDYKSTEEDFIMCFGEPKVFLKEFCNLILELKRLSAPDFHQVFLAFIETIMVIIDNEIRKINSVDLIENPIIIPFSGFLLIRVILNNLQLLNYFSDNIVQLFSSPIYQNDCIRLLSAINFIFNVTFHSRARAINFAPILKVLFKMLTKSENNAPLSAFDYGDCNFDISIFEVPCSNNLMYIKAKGRDILVNTAKKLHLTF</sequence>
<gene>
    <name evidence="1" type="ORF">CINCED_3A014991</name>
</gene>
<reference evidence="1 2" key="1">
    <citation type="submission" date="2019-08" db="EMBL/GenBank/DDBJ databases">
        <authorList>
            <person name="Alioto T."/>
            <person name="Alioto T."/>
            <person name="Gomez Garrido J."/>
        </authorList>
    </citation>
    <scope>NUCLEOTIDE SEQUENCE [LARGE SCALE GENOMIC DNA]</scope>
</reference>
<organism evidence="1 2">
    <name type="scientific">Cinara cedri</name>
    <dbReference type="NCBI Taxonomy" id="506608"/>
    <lineage>
        <taxon>Eukaryota</taxon>
        <taxon>Metazoa</taxon>
        <taxon>Ecdysozoa</taxon>
        <taxon>Arthropoda</taxon>
        <taxon>Hexapoda</taxon>
        <taxon>Insecta</taxon>
        <taxon>Pterygota</taxon>
        <taxon>Neoptera</taxon>
        <taxon>Paraneoptera</taxon>
        <taxon>Hemiptera</taxon>
        <taxon>Sternorrhyncha</taxon>
        <taxon>Aphidomorpha</taxon>
        <taxon>Aphidoidea</taxon>
        <taxon>Aphididae</taxon>
        <taxon>Lachninae</taxon>
        <taxon>Cinara</taxon>
    </lineage>
</organism>
<dbReference type="GO" id="GO:0000796">
    <property type="term" value="C:condensin complex"/>
    <property type="evidence" value="ECO:0007669"/>
    <property type="project" value="TreeGrafter"/>
</dbReference>
<dbReference type="AlphaFoldDB" id="A0A5E4M4Y9"/>